<sequence length="156" mass="16829">MEMGNRRSPRRAELDELAFTRRASAAPAPNRQARTTYEAFTKVSGALLHPSIILFPKDAASNSPIKVEDAIMHEGHPDSTAAQRETSSDTKMEDEQHAISDDVTLSEPAPPATDVKEEQSDLGAVITAGADNGETMGPPPKRGKYHPSHLPAARSF</sequence>
<keyword evidence="3" id="KW-1185">Reference proteome</keyword>
<gene>
    <name evidence="2" type="ORF">PG996_003494</name>
</gene>
<feature type="region of interest" description="Disordered" evidence="1">
    <location>
        <begin position="1"/>
        <end position="34"/>
    </location>
</feature>
<feature type="compositionally biased region" description="Basic and acidic residues" evidence="1">
    <location>
        <begin position="68"/>
        <end position="77"/>
    </location>
</feature>
<dbReference type="EMBL" id="JAQQWM010000002">
    <property type="protein sequence ID" value="KAK8077324.1"/>
    <property type="molecule type" value="Genomic_DNA"/>
</dbReference>
<evidence type="ECO:0000313" key="3">
    <source>
        <dbReference type="Proteomes" id="UP001446871"/>
    </source>
</evidence>
<feature type="region of interest" description="Disordered" evidence="1">
    <location>
        <begin position="68"/>
        <end position="156"/>
    </location>
</feature>
<feature type="compositionally biased region" description="Basic and acidic residues" evidence="1">
    <location>
        <begin position="86"/>
        <end position="100"/>
    </location>
</feature>
<evidence type="ECO:0000256" key="1">
    <source>
        <dbReference type="SAM" id="MobiDB-lite"/>
    </source>
</evidence>
<proteinExistence type="predicted"/>
<name>A0ABR1W1G1_9PEZI</name>
<reference evidence="2 3" key="1">
    <citation type="submission" date="2023-01" db="EMBL/GenBank/DDBJ databases">
        <title>Analysis of 21 Apiospora genomes using comparative genomics revels a genus with tremendous synthesis potential of carbohydrate active enzymes and secondary metabolites.</title>
        <authorList>
            <person name="Sorensen T."/>
        </authorList>
    </citation>
    <scope>NUCLEOTIDE SEQUENCE [LARGE SCALE GENOMIC DNA]</scope>
    <source>
        <strain evidence="2 3">CBS 83171</strain>
    </source>
</reference>
<dbReference type="Proteomes" id="UP001446871">
    <property type="component" value="Unassembled WGS sequence"/>
</dbReference>
<evidence type="ECO:0000313" key="2">
    <source>
        <dbReference type="EMBL" id="KAK8077324.1"/>
    </source>
</evidence>
<comment type="caution">
    <text evidence="2">The sequence shown here is derived from an EMBL/GenBank/DDBJ whole genome shotgun (WGS) entry which is preliminary data.</text>
</comment>
<accession>A0ABR1W1G1</accession>
<organism evidence="2 3">
    <name type="scientific">Apiospora saccharicola</name>
    <dbReference type="NCBI Taxonomy" id="335842"/>
    <lineage>
        <taxon>Eukaryota</taxon>
        <taxon>Fungi</taxon>
        <taxon>Dikarya</taxon>
        <taxon>Ascomycota</taxon>
        <taxon>Pezizomycotina</taxon>
        <taxon>Sordariomycetes</taxon>
        <taxon>Xylariomycetidae</taxon>
        <taxon>Amphisphaeriales</taxon>
        <taxon>Apiosporaceae</taxon>
        <taxon>Apiospora</taxon>
    </lineage>
</organism>
<protein>
    <submittedName>
        <fullName evidence="2">Uncharacterized protein</fullName>
    </submittedName>
</protein>